<dbReference type="EMBL" id="BSXG01000007">
    <property type="protein sequence ID" value="GME23547.1"/>
    <property type="molecule type" value="Genomic_DNA"/>
</dbReference>
<protein>
    <submittedName>
        <fullName evidence="1">Basic leucine zipper protein</fullName>
    </submittedName>
</protein>
<comment type="caution">
    <text evidence="1">The sequence shown here is derived from an EMBL/GenBank/DDBJ whole genome shotgun (WGS) entry which is preliminary data.</text>
</comment>
<accession>A0ACB5RSR1</accession>
<evidence type="ECO:0000313" key="2">
    <source>
        <dbReference type="Proteomes" id="UP001165186"/>
    </source>
</evidence>
<dbReference type="Proteomes" id="UP001165186">
    <property type="component" value="Unassembled WGS sequence"/>
</dbReference>
<gene>
    <name evidence="1" type="primary">g6341</name>
    <name evidence="1" type="ORF">NpPPO83_00006341</name>
</gene>
<organism evidence="1 2">
    <name type="scientific">Neofusicoccum parvum</name>
    <dbReference type="NCBI Taxonomy" id="310453"/>
    <lineage>
        <taxon>Eukaryota</taxon>
        <taxon>Fungi</taxon>
        <taxon>Dikarya</taxon>
        <taxon>Ascomycota</taxon>
        <taxon>Pezizomycotina</taxon>
        <taxon>Dothideomycetes</taxon>
        <taxon>Dothideomycetes incertae sedis</taxon>
        <taxon>Botryosphaeriales</taxon>
        <taxon>Botryosphaeriaceae</taxon>
        <taxon>Neofusicoccum</taxon>
    </lineage>
</organism>
<reference evidence="1" key="1">
    <citation type="submission" date="2024-09" db="EMBL/GenBank/DDBJ databases">
        <title>Draft Genome Sequences of Neofusicoccum parvum.</title>
        <authorList>
            <person name="Ashida A."/>
            <person name="Camagna M."/>
            <person name="Tanaka A."/>
            <person name="Takemoto D."/>
        </authorList>
    </citation>
    <scope>NUCLEOTIDE SEQUENCE</scope>
    <source>
        <strain evidence="1">PPO83</strain>
    </source>
</reference>
<keyword evidence="2" id="KW-1185">Reference proteome</keyword>
<evidence type="ECO:0000313" key="1">
    <source>
        <dbReference type="EMBL" id="GME23547.1"/>
    </source>
</evidence>
<name>A0ACB5RSR1_9PEZI</name>
<sequence>MPRDGSGASDNAVEAGHDIIHGAGQEKSDHVARADKTATPPPAEKGAGIMPHGDGGKPIPTQDQASGNKK</sequence>
<proteinExistence type="predicted"/>